<dbReference type="InterPro" id="IPR001182">
    <property type="entry name" value="FtsW/RodA"/>
</dbReference>
<evidence type="ECO:0000256" key="1">
    <source>
        <dbReference type="ARBA" id="ARBA00004141"/>
    </source>
</evidence>
<dbReference type="GO" id="GO:0008360">
    <property type="term" value="P:regulation of cell shape"/>
    <property type="evidence" value="ECO:0007669"/>
    <property type="project" value="UniProtKB-KW"/>
</dbReference>
<evidence type="ECO:0000313" key="9">
    <source>
        <dbReference type="EMBL" id="SHH51585.1"/>
    </source>
</evidence>
<comment type="subcellular location">
    <subcellularLocation>
        <location evidence="1">Membrane</location>
        <topology evidence="1">Multi-pass membrane protein</topology>
    </subcellularLocation>
</comment>
<feature type="domain" description="FHA" evidence="8">
    <location>
        <begin position="45"/>
        <end position="95"/>
    </location>
</feature>
<keyword evidence="10" id="KW-1185">Reference proteome</keyword>
<feature type="transmembrane region" description="Helical" evidence="7">
    <location>
        <begin position="404"/>
        <end position="422"/>
    </location>
</feature>
<dbReference type="AlphaFoldDB" id="A0A1M5TL94"/>
<evidence type="ECO:0000256" key="7">
    <source>
        <dbReference type="SAM" id="Phobius"/>
    </source>
</evidence>
<evidence type="ECO:0000256" key="2">
    <source>
        <dbReference type="ARBA" id="ARBA00022692"/>
    </source>
</evidence>
<evidence type="ECO:0000313" key="10">
    <source>
        <dbReference type="Proteomes" id="UP000183995"/>
    </source>
</evidence>
<feature type="transmembrane region" description="Helical" evidence="7">
    <location>
        <begin position="317"/>
        <end position="350"/>
    </location>
</feature>
<dbReference type="SMART" id="SM00240">
    <property type="entry name" value="FHA"/>
    <property type="match status" value="1"/>
</dbReference>
<name>A0A1M5TL94_9FIRM</name>
<dbReference type="PROSITE" id="PS50006">
    <property type="entry name" value="FHA_DOMAIN"/>
    <property type="match status" value="1"/>
</dbReference>
<dbReference type="InterPro" id="IPR000253">
    <property type="entry name" value="FHA_dom"/>
</dbReference>
<dbReference type="GO" id="GO:0005886">
    <property type="term" value="C:plasma membrane"/>
    <property type="evidence" value="ECO:0007669"/>
    <property type="project" value="TreeGrafter"/>
</dbReference>
<dbReference type="STRING" id="1123282.SAMN02745823_00141"/>
<feature type="compositionally biased region" description="Basic and acidic residues" evidence="6">
    <location>
        <begin position="546"/>
        <end position="557"/>
    </location>
</feature>
<evidence type="ECO:0000259" key="8">
    <source>
        <dbReference type="PROSITE" id="PS50006"/>
    </source>
</evidence>
<feature type="region of interest" description="Disordered" evidence="6">
    <location>
        <begin position="546"/>
        <end position="595"/>
    </location>
</feature>
<feature type="transmembrane region" description="Helical" evidence="7">
    <location>
        <begin position="473"/>
        <end position="495"/>
    </location>
</feature>
<reference evidence="9 10" key="1">
    <citation type="submission" date="2016-11" db="EMBL/GenBank/DDBJ databases">
        <authorList>
            <person name="Jaros S."/>
            <person name="Januszkiewicz K."/>
            <person name="Wedrychowicz H."/>
        </authorList>
    </citation>
    <scope>NUCLEOTIDE SEQUENCE [LARGE SCALE GENOMIC DNA]</scope>
    <source>
        <strain evidence="9 10">DSM 10068</strain>
    </source>
</reference>
<evidence type="ECO:0000256" key="3">
    <source>
        <dbReference type="ARBA" id="ARBA00022960"/>
    </source>
</evidence>
<organism evidence="9 10">
    <name type="scientific">Sporobacter termitidis DSM 10068</name>
    <dbReference type="NCBI Taxonomy" id="1123282"/>
    <lineage>
        <taxon>Bacteria</taxon>
        <taxon>Bacillati</taxon>
        <taxon>Bacillota</taxon>
        <taxon>Clostridia</taxon>
        <taxon>Eubacteriales</taxon>
        <taxon>Oscillospiraceae</taxon>
        <taxon>Sporobacter</taxon>
    </lineage>
</organism>
<dbReference type="EMBL" id="FQXV01000001">
    <property type="protein sequence ID" value="SHH51585.1"/>
    <property type="molecule type" value="Genomic_DNA"/>
</dbReference>
<evidence type="ECO:0000256" key="4">
    <source>
        <dbReference type="ARBA" id="ARBA00022989"/>
    </source>
</evidence>
<keyword evidence="9" id="KW-0132">Cell division</keyword>
<feature type="transmembrane region" description="Helical" evidence="7">
    <location>
        <begin position="507"/>
        <end position="525"/>
    </location>
</feature>
<feature type="transmembrane region" description="Helical" evidence="7">
    <location>
        <begin position="442"/>
        <end position="461"/>
    </location>
</feature>
<sequence>MLPVLAVIIVWRTVKSLLMDDYDYEAWGYLSLPNGARITLNHWENIIGRSKASDVYMEYPTLSRSHAALIRDNKGRWQLYDLGSKSGVLLNGVPVRNRAPVKNGDILTMGGVELVFFTISHPEQAAIEHERKRPGKVVRPFGTLLFLMLFQVALGLQLCISMDAALPPAVPVSFVALIALTWLCYILTRTLRRVAFEVETLAFFLCSVGLAVTASAAPGDLYKQIGFILAGICLYFLIGWFLRDLGRAVKLRWPIAVAGLVLLAVNLLLSRSIFGAKNWLTIGGVTFQPSEFVKLAFVFAGAATLDRLFARRNLILFIAYSGICVMALAVMGDFGTALVFFVAYLTISFIRSGDLATVFLSIGGAGLAGFMAITLKAHVAERFATWGHVWQEVNGSGFQQTRTMMASASGGLFGVGAGNGWFKHIFAADTDMVFGMVSEELGLIVGVVVIFALLALAFNAVRAASTARSSFYVIGAGASAAILLFQMILNVFGSLDILPFTGVTLPFVSKGGSSLIACWGLLAFIKAIDTRKNASFVVRTPNNVSKKEQRLQEKQRPEEDDDDGEFDDFEPEFDDDDYDFSRDFDFGDVFDKDDE</sequence>
<dbReference type="PANTHER" id="PTHR30474:SF3">
    <property type="entry name" value="PEPTIDOGLYCAN GLYCOSYLTRANSFERASE RODA"/>
    <property type="match status" value="1"/>
</dbReference>
<dbReference type="GO" id="GO:0051301">
    <property type="term" value="P:cell division"/>
    <property type="evidence" value="ECO:0007669"/>
    <property type="project" value="UniProtKB-KW"/>
</dbReference>
<gene>
    <name evidence="9" type="ORF">SAMN02745823_00141</name>
</gene>
<dbReference type="GO" id="GO:0032153">
    <property type="term" value="C:cell division site"/>
    <property type="evidence" value="ECO:0007669"/>
    <property type="project" value="TreeGrafter"/>
</dbReference>
<dbReference type="Pfam" id="PF00498">
    <property type="entry name" value="FHA"/>
    <property type="match status" value="1"/>
</dbReference>
<dbReference type="SUPFAM" id="SSF49879">
    <property type="entry name" value="SMAD/FHA domain"/>
    <property type="match status" value="1"/>
</dbReference>
<feature type="transmembrane region" description="Helical" evidence="7">
    <location>
        <begin position="141"/>
        <end position="163"/>
    </location>
</feature>
<dbReference type="InterPro" id="IPR008984">
    <property type="entry name" value="SMAD_FHA_dom_sf"/>
</dbReference>
<feature type="transmembrane region" description="Helical" evidence="7">
    <location>
        <begin position="200"/>
        <end position="219"/>
    </location>
</feature>
<keyword evidence="9" id="KW-0131">Cell cycle</keyword>
<dbReference type="Gene3D" id="2.60.200.20">
    <property type="match status" value="1"/>
</dbReference>
<feature type="transmembrane region" description="Helical" evidence="7">
    <location>
        <begin position="356"/>
        <end position="375"/>
    </location>
</feature>
<feature type="transmembrane region" description="Helical" evidence="7">
    <location>
        <begin position="254"/>
        <end position="272"/>
    </location>
</feature>
<feature type="compositionally biased region" description="Acidic residues" evidence="6">
    <location>
        <begin position="586"/>
        <end position="595"/>
    </location>
</feature>
<feature type="transmembrane region" description="Helical" evidence="7">
    <location>
        <begin position="225"/>
        <end position="242"/>
    </location>
</feature>
<keyword evidence="4 7" id="KW-1133">Transmembrane helix</keyword>
<protein>
    <submittedName>
        <fullName evidence="9">Cell division protein FtsW, lipid II flippase</fullName>
    </submittedName>
</protein>
<dbReference type="Pfam" id="PF01098">
    <property type="entry name" value="FTSW_RODA_SPOVE"/>
    <property type="match status" value="1"/>
</dbReference>
<feature type="compositionally biased region" description="Acidic residues" evidence="6">
    <location>
        <begin position="558"/>
        <end position="578"/>
    </location>
</feature>
<accession>A0A1M5TL94</accession>
<dbReference type="CDD" id="cd00060">
    <property type="entry name" value="FHA"/>
    <property type="match status" value="1"/>
</dbReference>
<keyword evidence="5 7" id="KW-0472">Membrane</keyword>
<keyword evidence="3" id="KW-0133">Cell shape</keyword>
<evidence type="ECO:0000256" key="6">
    <source>
        <dbReference type="SAM" id="MobiDB-lite"/>
    </source>
</evidence>
<dbReference type="Proteomes" id="UP000183995">
    <property type="component" value="Unassembled WGS sequence"/>
</dbReference>
<dbReference type="GO" id="GO:0015648">
    <property type="term" value="F:lipid-linked peptidoglycan transporter activity"/>
    <property type="evidence" value="ECO:0007669"/>
    <property type="project" value="TreeGrafter"/>
</dbReference>
<proteinExistence type="predicted"/>
<keyword evidence="2 7" id="KW-0812">Transmembrane</keyword>
<dbReference type="PANTHER" id="PTHR30474">
    <property type="entry name" value="CELL CYCLE PROTEIN"/>
    <property type="match status" value="1"/>
</dbReference>
<feature type="transmembrane region" description="Helical" evidence="7">
    <location>
        <begin position="169"/>
        <end position="188"/>
    </location>
</feature>
<evidence type="ECO:0000256" key="5">
    <source>
        <dbReference type="ARBA" id="ARBA00023136"/>
    </source>
</evidence>